<name>A0AAP9WIC2_LEPIR</name>
<evidence type="ECO:0000313" key="1">
    <source>
        <dbReference type="EMBL" id="QOI49413.1"/>
    </source>
</evidence>
<proteinExistence type="predicted"/>
<dbReference type="AlphaFoldDB" id="A0AAP9WIC2"/>
<evidence type="ECO:0000313" key="2">
    <source>
        <dbReference type="Proteomes" id="UP000663255"/>
    </source>
</evidence>
<reference evidence="1" key="1">
    <citation type="submission" date="2019-09" db="EMBL/GenBank/DDBJ databases">
        <title>Comparative Genomics of Leptospira interrogans Reveals Genome Plasticity - A Common Adaptive Strategy for Survival in Various Hosts.</title>
        <authorList>
            <person name="Ramli S.R."/>
            <person name="Bunk B."/>
            <person name="Goris M."/>
            <person name="Bhuju S."/>
            <person name="Jarek M."/>
            <person name="Sproer C."/>
            <person name="Mustakim S."/>
            <person name="Strommenger B."/>
            <person name="Pessler F."/>
        </authorList>
    </citation>
    <scope>NUCLEOTIDE SEQUENCE</scope>
    <source>
        <strain evidence="1">1489</strain>
    </source>
</reference>
<dbReference type="Proteomes" id="UP000663255">
    <property type="component" value="Chromosome 1"/>
</dbReference>
<dbReference type="RefSeq" id="WP_002077397.1">
    <property type="nucleotide sequence ID" value="NZ_CP043893.1"/>
</dbReference>
<dbReference type="EMBL" id="CP043893">
    <property type="protein sequence ID" value="QOI49413.1"/>
    <property type="molecule type" value="Genomic_DNA"/>
</dbReference>
<sequence length="60" mass="6909">MNFLSCACSILESTNKKILPIPFIKNVGKLIFKELYFIKIEYIKNLKDAVGVFKIIVFDP</sequence>
<gene>
    <name evidence="1" type="ORF">Lepto1489_02245</name>
</gene>
<protein>
    <submittedName>
        <fullName evidence="1">Uncharacterized protein</fullName>
    </submittedName>
</protein>
<organism evidence="1 2">
    <name type="scientific">Leptospira interrogans serovar Bataviae</name>
    <dbReference type="NCBI Taxonomy" id="312175"/>
    <lineage>
        <taxon>Bacteria</taxon>
        <taxon>Pseudomonadati</taxon>
        <taxon>Spirochaetota</taxon>
        <taxon>Spirochaetia</taxon>
        <taxon>Leptospirales</taxon>
        <taxon>Leptospiraceae</taxon>
        <taxon>Leptospira</taxon>
    </lineage>
</organism>
<accession>A0AAP9WIC2</accession>